<proteinExistence type="predicted"/>
<dbReference type="KEGG" id="osn:118761031"/>
<dbReference type="AlphaFoldDB" id="A0A7E6EH33"/>
<sequence length="107" mass="12347">MKDESVIELKLVIIFDEWWKYCRWSNFTPAVEKEINDVEDPGIINEREAQNWLRRFRNDDTSLEDKPKSGKTSIVEHKALLEIVEQQPSTSARTLSAALGPSQTTIN</sequence>
<organism evidence="2 3">
    <name type="scientific">Octopus sinensis</name>
    <name type="common">East Asian common octopus</name>
    <dbReference type="NCBI Taxonomy" id="2607531"/>
    <lineage>
        <taxon>Eukaryota</taxon>
        <taxon>Metazoa</taxon>
        <taxon>Spiralia</taxon>
        <taxon>Lophotrochozoa</taxon>
        <taxon>Mollusca</taxon>
        <taxon>Cephalopoda</taxon>
        <taxon>Coleoidea</taxon>
        <taxon>Octopodiformes</taxon>
        <taxon>Octopoda</taxon>
        <taxon>Incirrata</taxon>
        <taxon>Octopodidae</taxon>
        <taxon>Octopus</taxon>
    </lineage>
</organism>
<evidence type="ECO:0000313" key="2">
    <source>
        <dbReference type="Proteomes" id="UP000515154"/>
    </source>
</evidence>
<evidence type="ECO:0000256" key="1">
    <source>
        <dbReference type="SAM" id="MobiDB-lite"/>
    </source>
</evidence>
<dbReference type="Proteomes" id="UP000515154">
    <property type="component" value="Unplaced"/>
</dbReference>
<name>A0A7E6EH33_9MOLL</name>
<dbReference type="RefSeq" id="XP_036354569.1">
    <property type="nucleotide sequence ID" value="XM_036498676.1"/>
</dbReference>
<accession>A0A7E6EH33</accession>
<protein>
    <submittedName>
        <fullName evidence="3">Histone-lysine N-methyltransferase SETMAR-like</fullName>
    </submittedName>
</protein>
<keyword evidence="2" id="KW-1185">Reference proteome</keyword>
<feature type="region of interest" description="Disordered" evidence="1">
    <location>
        <begin position="88"/>
        <end position="107"/>
    </location>
</feature>
<gene>
    <name evidence="3" type="primary">LOC118761031</name>
</gene>
<reference evidence="3" key="1">
    <citation type="submission" date="2025-08" db="UniProtKB">
        <authorList>
            <consortium name="RefSeq"/>
        </authorList>
    </citation>
    <scope>IDENTIFICATION</scope>
</reference>
<evidence type="ECO:0000313" key="3">
    <source>
        <dbReference type="RefSeq" id="XP_036354569.1"/>
    </source>
</evidence>